<evidence type="ECO:0000256" key="1">
    <source>
        <dbReference type="SAM" id="Coils"/>
    </source>
</evidence>
<keyword evidence="1" id="KW-0175">Coiled coil</keyword>
<dbReference type="AlphaFoldDB" id="A0A7J6X8I7"/>
<reference evidence="2 3" key="1">
    <citation type="submission" date="2020-06" db="EMBL/GenBank/DDBJ databases">
        <title>Transcriptomic and genomic resources for Thalictrum thalictroides and T. hernandezii: Facilitating candidate gene discovery in an emerging model plant lineage.</title>
        <authorList>
            <person name="Arias T."/>
            <person name="Riano-Pachon D.M."/>
            <person name="Di Stilio V.S."/>
        </authorList>
    </citation>
    <scope>NUCLEOTIDE SEQUENCE [LARGE SCALE GENOMIC DNA]</scope>
    <source>
        <strain evidence="3">cv. WT478/WT964</strain>
        <tissue evidence="2">Leaves</tissue>
    </source>
</reference>
<dbReference type="EMBL" id="JABWDY010003191">
    <property type="protein sequence ID" value="KAF5206101.1"/>
    <property type="molecule type" value="Genomic_DNA"/>
</dbReference>
<comment type="caution">
    <text evidence="2">The sequence shown here is derived from an EMBL/GenBank/DDBJ whole genome shotgun (WGS) entry which is preliminary data.</text>
</comment>
<evidence type="ECO:0000313" key="3">
    <source>
        <dbReference type="Proteomes" id="UP000554482"/>
    </source>
</evidence>
<protein>
    <submittedName>
        <fullName evidence="2">Uncharacterized protein</fullName>
    </submittedName>
</protein>
<proteinExistence type="predicted"/>
<dbReference type="Proteomes" id="UP000554482">
    <property type="component" value="Unassembled WGS sequence"/>
</dbReference>
<keyword evidence="3" id="KW-1185">Reference proteome</keyword>
<feature type="coiled-coil region" evidence="1">
    <location>
        <begin position="30"/>
        <end position="57"/>
    </location>
</feature>
<organism evidence="2 3">
    <name type="scientific">Thalictrum thalictroides</name>
    <name type="common">Rue-anemone</name>
    <name type="synonym">Anemone thalictroides</name>
    <dbReference type="NCBI Taxonomy" id="46969"/>
    <lineage>
        <taxon>Eukaryota</taxon>
        <taxon>Viridiplantae</taxon>
        <taxon>Streptophyta</taxon>
        <taxon>Embryophyta</taxon>
        <taxon>Tracheophyta</taxon>
        <taxon>Spermatophyta</taxon>
        <taxon>Magnoliopsida</taxon>
        <taxon>Ranunculales</taxon>
        <taxon>Ranunculaceae</taxon>
        <taxon>Thalictroideae</taxon>
        <taxon>Thalictrum</taxon>
    </lineage>
</organism>
<gene>
    <name evidence="2" type="ORF">FRX31_004319</name>
</gene>
<evidence type="ECO:0000313" key="2">
    <source>
        <dbReference type="EMBL" id="KAF5206101.1"/>
    </source>
</evidence>
<accession>A0A7J6X8I7</accession>
<dbReference type="OrthoDB" id="10253254at2759"/>
<name>A0A7J6X8I7_THATH</name>
<sequence length="91" mass="10771">MESDHVWMPLFRSLWIFWSHFQYKSIWVAVRGVQKEMDEAKLRFSAAEKKVTDINEQLKRIAHRLGIALKSCEGDTQVLRRAVTAGFFDWK</sequence>